<protein>
    <submittedName>
        <fullName evidence="1">Uncharacterized protein</fullName>
    </submittedName>
</protein>
<organism evidence="1 2">
    <name type="scientific">Paenibacillus chibensis</name>
    <dbReference type="NCBI Taxonomy" id="59846"/>
    <lineage>
        <taxon>Bacteria</taxon>
        <taxon>Bacillati</taxon>
        <taxon>Bacillota</taxon>
        <taxon>Bacilli</taxon>
        <taxon>Bacillales</taxon>
        <taxon>Paenibacillaceae</taxon>
        <taxon>Paenibacillus</taxon>
    </lineage>
</organism>
<dbReference type="EMBL" id="JARTLD010000028">
    <property type="protein sequence ID" value="MED5017941.1"/>
    <property type="molecule type" value="Genomic_DNA"/>
</dbReference>
<reference evidence="1 2" key="1">
    <citation type="submission" date="2023-03" db="EMBL/GenBank/DDBJ databases">
        <title>Bacillus Genome Sequencing.</title>
        <authorList>
            <person name="Dunlap C."/>
        </authorList>
    </citation>
    <scope>NUCLEOTIDE SEQUENCE [LARGE SCALE GENOMIC DNA]</scope>
    <source>
        <strain evidence="1 2">NRS-52</strain>
    </source>
</reference>
<keyword evidence="2" id="KW-1185">Reference proteome</keyword>
<sequence>MQYIDIKDSTVNFVNEDKDPAKKADQLGADLGNLLMESAMDKATIMQLEDTVGNLLLEVAMLKGGAA</sequence>
<evidence type="ECO:0000313" key="2">
    <source>
        <dbReference type="Proteomes" id="UP001343257"/>
    </source>
</evidence>
<accession>A0ABU6PSS8</accession>
<gene>
    <name evidence="1" type="ORF">P9847_11570</name>
</gene>
<name>A0ABU6PSS8_9BACL</name>
<dbReference type="Proteomes" id="UP001343257">
    <property type="component" value="Unassembled WGS sequence"/>
</dbReference>
<proteinExistence type="predicted"/>
<evidence type="ECO:0000313" key="1">
    <source>
        <dbReference type="EMBL" id="MED5017941.1"/>
    </source>
</evidence>
<comment type="caution">
    <text evidence="1">The sequence shown here is derived from an EMBL/GenBank/DDBJ whole genome shotgun (WGS) entry which is preliminary data.</text>
</comment>
<dbReference type="RefSeq" id="WP_328277942.1">
    <property type="nucleotide sequence ID" value="NZ_JARTLD010000028.1"/>
</dbReference>